<organism evidence="1 2">
    <name type="scientific">Aromatoleum petrolei</name>
    <dbReference type="NCBI Taxonomy" id="76116"/>
    <lineage>
        <taxon>Bacteria</taxon>
        <taxon>Pseudomonadati</taxon>
        <taxon>Pseudomonadota</taxon>
        <taxon>Betaproteobacteria</taxon>
        <taxon>Rhodocyclales</taxon>
        <taxon>Rhodocyclaceae</taxon>
        <taxon>Aromatoleum</taxon>
    </lineage>
</organism>
<proteinExistence type="predicted"/>
<sequence>MSACLVGWLSPARGAAALEVCFNYGCATRVEVVLEEDGLAEVAAVLAQALDADSERAAIARAVGMMQQLAAGQTPIAADRGGNFLDEGVTGRMDCIDHSTTTTHFLELMAGRGWLRFHRVLPIERRAPWLVLQHFSAAIEEVDGPVAVAAVPAERTVVPDYVAPMLALCECGEVLADIAPAVAAPAGLEPAPVPGHNPGARFAVDSWFVDHGEPAVVLPLAEWLNGEGPNVQ</sequence>
<evidence type="ECO:0000313" key="2">
    <source>
        <dbReference type="Proteomes" id="UP000652074"/>
    </source>
</evidence>
<protein>
    <submittedName>
        <fullName evidence="1">Uncharacterized protein</fullName>
    </submittedName>
</protein>
<accession>A0ABX1MUA9</accession>
<comment type="caution">
    <text evidence="1">The sequence shown here is derived from an EMBL/GenBank/DDBJ whole genome shotgun (WGS) entry which is preliminary data.</text>
</comment>
<reference evidence="1 2" key="1">
    <citation type="submission" date="2019-12" db="EMBL/GenBank/DDBJ databases">
        <title>Comparative genomics gives insights into the taxonomy of the Azoarcus-Aromatoleum group and reveals separate origins of nif in the plant-associated Azoarcus and non-plant-associated Aromatoleum sub-groups.</title>
        <authorList>
            <person name="Lafos M."/>
            <person name="Maluk M."/>
            <person name="Batista M."/>
            <person name="Junghare M."/>
            <person name="Carmona M."/>
            <person name="Faoro H."/>
            <person name="Cruz L.M."/>
            <person name="Battistoni F."/>
            <person name="De Souza E."/>
            <person name="Pedrosa F."/>
            <person name="Chen W.-M."/>
            <person name="Poole P.S."/>
            <person name="Dixon R.A."/>
            <person name="James E.K."/>
        </authorList>
    </citation>
    <scope>NUCLEOTIDE SEQUENCE [LARGE SCALE GENOMIC DNA]</scope>
    <source>
        <strain evidence="1 2">ToN1</strain>
    </source>
</reference>
<evidence type="ECO:0000313" key="1">
    <source>
        <dbReference type="EMBL" id="NMF90178.1"/>
    </source>
</evidence>
<keyword evidence="2" id="KW-1185">Reference proteome</keyword>
<dbReference type="EMBL" id="WTVR01000036">
    <property type="protein sequence ID" value="NMF90178.1"/>
    <property type="molecule type" value="Genomic_DNA"/>
</dbReference>
<dbReference type="Proteomes" id="UP000652074">
    <property type="component" value="Unassembled WGS sequence"/>
</dbReference>
<gene>
    <name evidence="1" type="ORF">GPA26_17050</name>
</gene>
<name>A0ABX1MUA9_9RHOO</name>